<dbReference type="Proteomes" id="UP000429980">
    <property type="component" value="Unassembled WGS sequence"/>
</dbReference>
<keyword evidence="2" id="KW-1185">Reference proteome</keyword>
<evidence type="ECO:0000313" key="2">
    <source>
        <dbReference type="Proteomes" id="UP000429980"/>
    </source>
</evidence>
<protein>
    <submittedName>
        <fullName evidence="1">Uncharacterized protein</fullName>
    </submittedName>
</protein>
<evidence type="ECO:0000313" key="1">
    <source>
        <dbReference type="EMBL" id="TWL40861.1"/>
    </source>
</evidence>
<accession>A0ABY3FXP6</accession>
<sequence>MAKLTEEEKEQIRKVFEKLIEQDFVDFRFDFDVDEFSERYTTLTIRSKGK</sequence>
<gene>
    <name evidence="1" type="ORF">CHCC15381_0402</name>
</gene>
<comment type="caution">
    <text evidence="1">The sequence shown here is derived from an EMBL/GenBank/DDBJ whole genome shotgun (WGS) entry which is preliminary data.</text>
</comment>
<dbReference type="EMBL" id="NILF01000025">
    <property type="protein sequence ID" value="TWL40861.1"/>
    <property type="molecule type" value="Genomic_DNA"/>
</dbReference>
<reference evidence="1 2" key="1">
    <citation type="submission" date="2019-06" db="EMBL/GenBank/DDBJ databases">
        <title>Genome sequence analysis of &gt;100 Bacillus licheniformis strains suggests intrinsic resistance to this species.</title>
        <authorList>
            <person name="Wels M."/>
            <person name="Siezen R.J."/>
            <person name="Johansen E."/>
            <person name="Stuer-Lauridsen B."/>
            <person name="Bjerre K."/>
            <person name="Nielsen B.K.K."/>
        </authorList>
    </citation>
    <scope>NUCLEOTIDE SEQUENCE [LARGE SCALE GENOMIC DNA]</scope>
    <source>
        <strain evidence="1 2">BAC-15381</strain>
    </source>
</reference>
<organism evidence="1 2">
    <name type="scientific">Bacillus paralicheniformis</name>
    <dbReference type="NCBI Taxonomy" id="1648923"/>
    <lineage>
        <taxon>Bacteria</taxon>
        <taxon>Bacillati</taxon>
        <taxon>Bacillota</taxon>
        <taxon>Bacilli</taxon>
        <taxon>Bacillales</taxon>
        <taxon>Bacillaceae</taxon>
        <taxon>Bacillus</taxon>
    </lineage>
</organism>
<dbReference type="RefSeq" id="WP_161517320.1">
    <property type="nucleotide sequence ID" value="NZ_CP120601.2"/>
</dbReference>
<name>A0ABY3FXP6_9BACI</name>
<proteinExistence type="predicted"/>